<evidence type="ECO:0000256" key="13">
    <source>
        <dbReference type="ARBA" id="ARBA00044710"/>
    </source>
</evidence>
<feature type="transmembrane region" description="Helical" evidence="16">
    <location>
        <begin position="1000"/>
        <end position="1020"/>
    </location>
</feature>
<comment type="subcellular location">
    <subcellularLocation>
        <location evidence="1">Membrane</location>
        <topology evidence="1">Multi-pass membrane protein</topology>
    </subcellularLocation>
</comment>
<dbReference type="PANTHER" id="PTHR48020">
    <property type="entry name" value="PROTON MYO-INOSITOL COTRANSPORTER"/>
    <property type="match status" value="1"/>
</dbReference>
<organism evidence="18 19">
    <name type="scientific">Symbiodinium microadriaticum</name>
    <name type="common">Dinoflagellate</name>
    <name type="synonym">Zooxanthella microadriatica</name>
    <dbReference type="NCBI Taxonomy" id="2951"/>
    <lineage>
        <taxon>Eukaryota</taxon>
        <taxon>Sar</taxon>
        <taxon>Alveolata</taxon>
        <taxon>Dinophyceae</taxon>
        <taxon>Suessiales</taxon>
        <taxon>Symbiodiniaceae</taxon>
        <taxon>Symbiodinium</taxon>
    </lineage>
</organism>
<name>A0A1Q9DFA6_SYMMI</name>
<feature type="transmembrane region" description="Helical" evidence="16">
    <location>
        <begin position="283"/>
        <end position="304"/>
    </location>
</feature>
<dbReference type="OrthoDB" id="6612291at2759"/>
<comment type="similarity">
    <text evidence="2">Belongs to the major facilitator superfamily. Sugar transporter (TC 2.A.1.1) family.</text>
</comment>
<dbReference type="EMBL" id="LSRX01000565">
    <property type="protein sequence ID" value="OLP93877.1"/>
    <property type="molecule type" value="Genomic_DNA"/>
</dbReference>
<feature type="transmembrane region" description="Helical" evidence="16">
    <location>
        <begin position="909"/>
        <end position="928"/>
    </location>
</feature>
<feature type="transmembrane region" description="Helical" evidence="16">
    <location>
        <begin position="1026"/>
        <end position="1049"/>
    </location>
</feature>
<dbReference type="InterPro" id="IPR005828">
    <property type="entry name" value="MFS_sugar_transport-like"/>
</dbReference>
<feature type="transmembrane region" description="Helical" evidence="16">
    <location>
        <begin position="249"/>
        <end position="277"/>
    </location>
</feature>
<keyword evidence="19" id="KW-1185">Reference proteome</keyword>
<evidence type="ECO:0000256" key="14">
    <source>
        <dbReference type="ARBA" id="ARBA00044780"/>
    </source>
</evidence>
<feature type="transmembrane region" description="Helical" evidence="16">
    <location>
        <begin position="782"/>
        <end position="802"/>
    </location>
</feature>
<feature type="transmembrane region" description="Helical" evidence="16">
    <location>
        <begin position="691"/>
        <end position="710"/>
    </location>
</feature>
<evidence type="ECO:0000313" key="19">
    <source>
        <dbReference type="Proteomes" id="UP000186817"/>
    </source>
</evidence>
<feature type="transmembrane region" description="Helical" evidence="16">
    <location>
        <begin position="153"/>
        <end position="175"/>
    </location>
</feature>
<comment type="catalytic activity">
    <reaction evidence="11">
        <text>D-mannose(out) = D-mannose(in)</text>
        <dbReference type="Rhea" id="RHEA:78391"/>
        <dbReference type="ChEBI" id="CHEBI:4208"/>
    </reaction>
    <physiologicalReaction direction="left-to-right" evidence="11">
        <dbReference type="Rhea" id="RHEA:78392"/>
    </physiologicalReaction>
</comment>
<evidence type="ECO:0000256" key="4">
    <source>
        <dbReference type="ARBA" id="ARBA00022448"/>
    </source>
</evidence>
<comment type="subunit">
    <text evidence="3">Homodimer.</text>
</comment>
<dbReference type="InterPro" id="IPR036259">
    <property type="entry name" value="MFS_trans_sf"/>
</dbReference>
<dbReference type="InterPro" id="IPR005829">
    <property type="entry name" value="Sugar_transporter_CS"/>
</dbReference>
<dbReference type="Gene3D" id="1.20.1250.20">
    <property type="entry name" value="MFS general substrate transporter like domains"/>
    <property type="match status" value="1"/>
</dbReference>
<dbReference type="InterPro" id="IPR003663">
    <property type="entry name" value="Sugar/inositol_transpt"/>
</dbReference>
<keyword evidence="7 16" id="KW-0472">Membrane</keyword>
<comment type="catalytic activity">
    <reaction evidence="12">
        <text>D-glucosamine(out) = D-glucosamine(in)</text>
        <dbReference type="Rhea" id="RHEA:78423"/>
        <dbReference type="ChEBI" id="CHEBI:58723"/>
    </reaction>
    <physiologicalReaction direction="left-to-right" evidence="12">
        <dbReference type="Rhea" id="RHEA:78424"/>
    </physiologicalReaction>
</comment>
<dbReference type="SUPFAM" id="SSF103473">
    <property type="entry name" value="MFS general substrate transporter"/>
    <property type="match status" value="1"/>
</dbReference>
<proteinExistence type="inferred from homology"/>
<keyword evidence="6 16" id="KW-1133">Transmembrane helix</keyword>
<feature type="transmembrane region" description="Helical" evidence="16">
    <location>
        <begin position="371"/>
        <end position="393"/>
    </location>
</feature>
<dbReference type="PANTHER" id="PTHR48020:SF49">
    <property type="entry name" value="SUGAR TRANSPORTER"/>
    <property type="match status" value="1"/>
</dbReference>
<feature type="transmembrane region" description="Helical" evidence="16">
    <location>
        <begin position="961"/>
        <end position="988"/>
    </location>
</feature>
<feature type="region of interest" description="Disordered" evidence="15">
    <location>
        <begin position="1"/>
        <end position="20"/>
    </location>
</feature>
<keyword evidence="4" id="KW-0813">Transport</keyword>
<feature type="transmembrane region" description="Helical" evidence="16">
    <location>
        <begin position="868"/>
        <end position="889"/>
    </location>
</feature>
<evidence type="ECO:0000256" key="1">
    <source>
        <dbReference type="ARBA" id="ARBA00004141"/>
    </source>
</evidence>
<evidence type="ECO:0000256" key="9">
    <source>
        <dbReference type="ARBA" id="ARBA00044648"/>
    </source>
</evidence>
<evidence type="ECO:0000256" key="12">
    <source>
        <dbReference type="ARBA" id="ARBA00044668"/>
    </source>
</evidence>
<reference evidence="18 19" key="1">
    <citation type="submission" date="2016-02" db="EMBL/GenBank/DDBJ databases">
        <title>Genome analysis of coral dinoflagellate symbionts highlights evolutionary adaptations to a symbiotic lifestyle.</title>
        <authorList>
            <person name="Aranda M."/>
            <person name="Li Y."/>
            <person name="Liew Y.J."/>
            <person name="Baumgarten S."/>
            <person name="Simakov O."/>
            <person name="Wilson M."/>
            <person name="Piel J."/>
            <person name="Ashoor H."/>
            <person name="Bougouffa S."/>
            <person name="Bajic V.B."/>
            <person name="Ryu T."/>
            <person name="Ravasi T."/>
            <person name="Bayer T."/>
            <person name="Micklem G."/>
            <person name="Kim H."/>
            <person name="Bhak J."/>
            <person name="Lajeunesse T.C."/>
            <person name="Voolstra C.R."/>
        </authorList>
    </citation>
    <scope>NUCLEOTIDE SEQUENCE [LARGE SCALE GENOMIC DNA]</scope>
    <source>
        <strain evidence="18 19">CCMP2467</strain>
    </source>
</reference>
<feature type="transmembrane region" description="Helical" evidence="16">
    <location>
        <begin position="661"/>
        <end position="679"/>
    </location>
</feature>
<evidence type="ECO:0000256" key="10">
    <source>
        <dbReference type="ARBA" id="ARBA00044656"/>
    </source>
</evidence>
<protein>
    <recommendedName>
        <fullName evidence="14">Hexose transporter 1</fullName>
    </recommendedName>
</protein>
<sequence>MFKPCRLSSENFPRRPRQRRESGVRVMERLQSAPRRLLCYARLWALMKFLETGLFQVIFDSESRGTFSFSSKALSLSKLCGALGLSFWLCFAFATPPGPKLPPPSEPLLGISKEASDKSKLRKEIFLPLLLLSQLLGVLGVLDAAPFAWDYQYAFALMELSLAAILALGISGIALGRHCAFDARCAFVLDAAGPLLCGQLGFLYLFAGIWKLNSTFLDLHVSCAPVLWAQLLAKYFNWLDYFGQVNVTLVKISIFGTLLVEIGLAVLVLVLTLALRFPQMQTLAAWLPGVIFAVGLSLHLLIAICRSRWVLLRNGGLVRLDLDMQDFAMPIYGVMVAILYSEFTHDGEDSSIDVGRGSDHIELTKHRAASLVAQLLFLLLFLAWSFGSAFLGIQDMGADTMYGGLQVYGTGRGNHLFLPTGMFWEAQHQLESGARPLLYRVSSASPDSKAGQYLRSLYPAEVQLEPEGAKAKALLRSAKHTARMFSQQWQGPRWAEVRAIMKRTAEEPGGPPLEIQDRRDMREMHFVGAFGREEIGGGAAKAIAVLGLEDVWLRSGLPALLMTRKPPFFTTDADMMGSFWLREMNERAVQEMNDASEVMDGVWESKVAANFASTSTTIPLYMYLVAATASLNSIDYGFDIGVSSGVALYLRETFELRDVQIGWFFSIVPITAGLGAMLAHQVSDRFGRRGNFLCTQFVGVTGVTLCALSISYEMILVGRCLVGVSMGIGMSIDPMYISETAPAEHRGKLTTWAELSTNMGIVLGFFFNWLFQDLPENVNWRVMLLCGIFLPTLLIVLTLTFMPESPRWLITKGRTEEARAVLRRTHPQGTDIDAVVRGINADIEQAELYEATTWKSVVFPTKQYRSMVWLAFFIAFAQQINGVEGVLFYAPTLYERAGVAETKQDQFTLTVTMGLVKVIFIGVSMAVLDSVGRRPLLIFGSFGTALSLVMVGLGSHHDLDVGVLAVIGTFAYVAFFSIGFGPVCWLYASELFPSTLRSKGMSLCVLLNRAGASLVNLLFLPLSNLLGGQFALFGLYAAITAVVTVVAYFTAIETKGKTLEEISAPKAHKSFGS</sequence>
<dbReference type="InterPro" id="IPR050814">
    <property type="entry name" value="Myo-inositol_Transporter"/>
</dbReference>
<evidence type="ECO:0000256" key="7">
    <source>
        <dbReference type="ARBA" id="ARBA00023136"/>
    </source>
</evidence>
<dbReference type="GO" id="GO:0022857">
    <property type="term" value="F:transmembrane transporter activity"/>
    <property type="evidence" value="ECO:0007669"/>
    <property type="project" value="InterPro"/>
</dbReference>
<dbReference type="Proteomes" id="UP000186817">
    <property type="component" value="Unassembled WGS sequence"/>
</dbReference>
<evidence type="ECO:0000256" key="3">
    <source>
        <dbReference type="ARBA" id="ARBA00011738"/>
    </source>
</evidence>
<dbReference type="PROSITE" id="PS00216">
    <property type="entry name" value="SUGAR_TRANSPORT_1"/>
    <property type="match status" value="1"/>
</dbReference>
<dbReference type="PROSITE" id="PS00217">
    <property type="entry name" value="SUGAR_TRANSPORT_2"/>
    <property type="match status" value="1"/>
</dbReference>
<evidence type="ECO:0000256" key="11">
    <source>
        <dbReference type="ARBA" id="ARBA00044662"/>
    </source>
</evidence>
<comment type="catalytic activity">
    <reaction evidence="10">
        <text>D-xylose(out) = D-xylose(in)</text>
        <dbReference type="Rhea" id="RHEA:78427"/>
        <dbReference type="ChEBI" id="CHEBI:53455"/>
    </reaction>
    <physiologicalReaction direction="left-to-right" evidence="10">
        <dbReference type="Rhea" id="RHEA:78428"/>
    </physiologicalReaction>
</comment>
<comment type="catalytic activity">
    <reaction evidence="9">
        <text>D-glucose(out) = D-glucose(in)</text>
        <dbReference type="Rhea" id="RHEA:60376"/>
        <dbReference type="ChEBI" id="CHEBI:4167"/>
    </reaction>
    <physiologicalReaction direction="left-to-right" evidence="9">
        <dbReference type="Rhea" id="RHEA:60377"/>
    </physiologicalReaction>
</comment>
<gene>
    <name evidence="18" type="primary">PLT6</name>
    <name evidence="18" type="ORF">AK812_SmicGene24179</name>
</gene>
<dbReference type="Pfam" id="PF00083">
    <property type="entry name" value="Sugar_tr"/>
    <property type="match status" value="1"/>
</dbReference>
<feature type="transmembrane region" description="Helical" evidence="16">
    <location>
        <begin position="716"/>
        <end position="737"/>
    </location>
</feature>
<comment type="caution">
    <text evidence="18">The sequence shown here is derived from an EMBL/GenBank/DDBJ whole genome shotgun (WGS) entry which is preliminary data.</text>
</comment>
<feature type="transmembrane region" description="Helical" evidence="16">
    <location>
        <begin position="749"/>
        <end position="770"/>
    </location>
</feature>
<dbReference type="AlphaFoldDB" id="A0A1Q9DFA6"/>
<keyword evidence="5 16" id="KW-0812">Transmembrane</keyword>
<feature type="transmembrane region" description="Helical" evidence="16">
    <location>
        <begin position="935"/>
        <end position="955"/>
    </location>
</feature>
<feature type="transmembrane region" description="Helical" evidence="16">
    <location>
        <begin position="187"/>
        <end position="207"/>
    </location>
</feature>
<evidence type="ECO:0000256" key="16">
    <source>
        <dbReference type="SAM" id="Phobius"/>
    </source>
</evidence>
<comment type="catalytic activity">
    <reaction evidence="8">
        <text>D-galactose(in) = D-galactose(out)</text>
        <dbReference type="Rhea" id="RHEA:34915"/>
        <dbReference type="ChEBI" id="CHEBI:4139"/>
    </reaction>
    <physiologicalReaction direction="right-to-left" evidence="8">
        <dbReference type="Rhea" id="RHEA:34917"/>
    </physiologicalReaction>
</comment>
<evidence type="ECO:0000259" key="17">
    <source>
        <dbReference type="PROSITE" id="PS50850"/>
    </source>
</evidence>
<accession>A0A1Q9DFA6</accession>
<evidence type="ECO:0000256" key="15">
    <source>
        <dbReference type="SAM" id="MobiDB-lite"/>
    </source>
</evidence>
<evidence type="ECO:0000313" key="18">
    <source>
        <dbReference type="EMBL" id="OLP93877.1"/>
    </source>
</evidence>
<evidence type="ECO:0000256" key="6">
    <source>
        <dbReference type="ARBA" id="ARBA00022989"/>
    </source>
</evidence>
<dbReference type="NCBIfam" id="TIGR00879">
    <property type="entry name" value="SP"/>
    <property type="match status" value="1"/>
</dbReference>
<dbReference type="PRINTS" id="PR00171">
    <property type="entry name" value="SUGRTRNSPORT"/>
</dbReference>
<feature type="domain" description="Major facilitator superfamily (MFS) profile" evidence="17">
    <location>
        <begin position="625"/>
        <end position="1055"/>
    </location>
</feature>
<feature type="transmembrane region" description="Helical" evidence="16">
    <location>
        <begin position="125"/>
        <end position="147"/>
    </location>
</feature>
<dbReference type="GO" id="GO:0016020">
    <property type="term" value="C:membrane"/>
    <property type="evidence" value="ECO:0007669"/>
    <property type="project" value="UniProtKB-SubCell"/>
</dbReference>
<dbReference type="PROSITE" id="PS50850">
    <property type="entry name" value="MFS"/>
    <property type="match status" value="1"/>
</dbReference>
<dbReference type="InterPro" id="IPR020846">
    <property type="entry name" value="MFS_dom"/>
</dbReference>
<evidence type="ECO:0000256" key="8">
    <source>
        <dbReference type="ARBA" id="ARBA00044637"/>
    </source>
</evidence>
<evidence type="ECO:0000256" key="5">
    <source>
        <dbReference type="ARBA" id="ARBA00022692"/>
    </source>
</evidence>
<evidence type="ECO:0000256" key="2">
    <source>
        <dbReference type="ARBA" id="ARBA00010992"/>
    </source>
</evidence>
<comment type="catalytic activity">
    <reaction evidence="13">
        <text>D-fructose(out) = D-fructose(in)</text>
        <dbReference type="Rhea" id="RHEA:60372"/>
        <dbReference type="ChEBI" id="CHEBI:37721"/>
    </reaction>
    <physiologicalReaction direction="left-to-right" evidence="13">
        <dbReference type="Rhea" id="RHEA:60373"/>
    </physiologicalReaction>
</comment>